<sequence length="60" mass="6402">PEALLLCLLLIRESSDLPFPGSSSSSSASRQPAFKNPREQIPQLIEDGHGNVLSVPFSPA</sequence>
<evidence type="ECO:0000256" key="1">
    <source>
        <dbReference type="SAM" id="MobiDB-lite"/>
    </source>
</evidence>
<reference evidence="2" key="1">
    <citation type="submission" date="2022-08" db="EMBL/GenBank/DDBJ databases">
        <authorList>
            <person name="Gutierrez-Valencia J."/>
        </authorList>
    </citation>
    <scope>NUCLEOTIDE SEQUENCE</scope>
</reference>
<evidence type="ECO:0000313" key="2">
    <source>
        <dbReference type="EMBL" id="CAI0413482.1"/>
    </source>
</evidence>
<protein>
    <submittedName>
        <fullName evidence="2">Uncharacterized protein</fullName>
    </submittedName>
</protein>
<dbReference type="EMBL" id="CAMGYJ010000005">
    <property type="protein sequence ID" value="CAI0413482.1"/>
    <property type="molecule type" value="Genomic_DNA"/>
</dbReference>
<evidence type="ECO:0000313" key="3">
    <source>
        <dbReference type="Proteomes" id="UP001154282"/>
    </source>
</evidence>
<comment type="caution">
    <text evidence="2">The sequence shown here is derived from an EMBL/GenBank/DDBJ whole genome shotgun (WGS) entry which is preliminary data.</text>
</comment>
<keyword evidence="3" id="KW-1185">Reference proteome</keyword>
<proteinExistence type="predicted"/>
<gene>
    <name evidence="2" type="ORF">LITE_LOCUS15974</name>
</gene>
<dbReference type="Proteomes" id="UP001154282">
    <property type="component" value="Unassembled WGS sequence"/>
</dbReference>
<organism evidence="2 3">
    <name type="scientific">Linum tenue</name>
    <dbReference type="NCBI Taxonomy" id="586396"/>
    <lineage>
        <taxon>Eukaryota</taxon>
        <taxon>Viridiplantae</taxon>
        <taxon>Streptophyta</taxon>
        <taxon>Embryophyta</taxon>
        <taxon>Tracheophyta</taxon>
        <taxon>Spermatophyta</taxon>
        <taxon>Magnoliopsida</taxon>
        <taxon>eudicotyledons</taxon>
        <taxon>Gunneridae</taxon>
        <taxon>Pentapetalae</taxon>
        <taxon>rosids</taxon>
        <taxon>fabids</taxon>
        <taxon>Malpighiales</taxon>
        <taxon>Linaceae</taxon>
        <taxon>Linum</taxon>
    </lineage>
</organism>
<feature type="region of interest" description="Disordered" evidence="1">
    <location>
        <begin position="15"/>
        <end position="50"/>
    </location>
</feature>
<feature type="non-terminal residue" evidence="2">
    <location>
        <position position="1"/>
    </location>
</feature>
<dbReference type="AlphaFoldDB" id="A0AAV0JU43"/>
<accession>A0AAV0JU43</accession>
<name>A0AAV0JU43_9ROSI</name>